<dbReference type="EMBL" id="EQ974167">
    <property type="protein sequence ID" value="EEF32402.1"/>
    <property type="molecule type" value="Genomic_DNA"/>
</dbReference>
<reference evidence="2" key="1">
    <citation type="journal article" date="2010" name="Nat. Biotechnol.">
        <title>Draft genome sequence of the oilseed species Ricinus communis.</title>
        <authorList>
            <person name="Chan A.P."/>
            <person name="Crabtree J."/>
            <person name="Zhao Q."/>
            <person name="Lorenzi H."/>
            <person name="Orvis J."/>
            <person name="Puiu D."/>
            <person name="Melake-Berhan A."/>
            <person name="Jones K.M."/>
            <person name="Redman J."/>
            <person name="Chen G."/>
            <person name="Cahoon E.B."/>
            <person name="Gedil M."/>
            <person name="Stanke M."/>
            <person name="Haas B.J."/>
            <person name="Wortman J.R."/>
            <person name="Fraser-Liggett C.M."/>
            <person name="Ravel J."/>
            <person name="Rabinowicz P.D."/>
        </authorList>
    </citation>
    <scope>NUCLEOTIDE SEQUENCE [LARGE SCALE GENOMIC DNA]</scope>
    <source>
        <strain evidence="2">cv. Hale</strain>
    </source>
</reference>
<sequence>MNDLSNAVVRERNRESCKPIPEIAIFVLLSLLNWKYKAAIFLFLRSFPDSDLASSRHGQLVKITGSFSTDFYVTDRKSGIRAIVKAGPGCKVVPLIVENKLVTTARQCRMLSLHLRKWLQERNLSVEPRLLRLEEGYVQEGSFVTVIGQLIKNNDTMTIIQPQELLSTGCLWKKLLLPVDVDGLVLGVSNMAGNVNPDYRQQVVQ</sequence>
<keyword evidence="2" id="KW-1185">Reference proteome</keyword>
<organism evidence="1 2">
    <name type="scientific">Ricinus communis</name>
    <name type="common">Castor bean</name>
    <dbReference type="NCBI Taxonomy" id="3988"/>
    <lineage>
        <taxon>Eukaryota</taxon>
        <taxon>Viridiplantae</taxon>
        <taxon>Streptophyta</taxon>
        <taxon>Embryophyta</taxon>
        <taxon>Tracheophyta</taxon>
        <taxon>Spermatophyta</taxon>
        <taxon>Magnoliopsida</taxon>
        <taxon>eudicotyledons</taxon>
        <taxon>Gunneridae</taxon>
        <taxon>Pentapetalae</taxon>
        <taxon>rosids</taxon>
        <taxon>fabids</taxon>
        <taxon>Malpighiales</taxon>
        <taxon>Euphorbiaceae</taxon>
        <taxon>Acalyphoideae</taxon>
        <taxon>Acalypheae</taxon>
        <taxon>Ricinus</taxon>
    </lineage>
</organism>
<dbReference type="AlphaFoldDB" id="B9SVE0"/>
<evidence type="ECO:0000313" key="1">
    <source>
        <dbReference type="EMBL" id="EEF32402.1"/>
    </source>
</evidence>
<protein>
    <submittedName>
        <fullName evidence="1">Uncharacterized protein</fullName>
    </submittedName>
</protein>
<dbReference type="STRING" id="3988.B9SVE0"/>
<dbReference type="PANTHER" id="PTHR33709:SF20">
    <property type="entry name" value="OS04G0541900 PROTEIN"/>
    <property type="match status" value="1"/>
</dbReference>
<accession>B9SVE0</accession>
<proteinExistence type="predicted"/>
<dbReference type="Proteomes" id="UP000008311">
    <property type="component" value="Unassembled WGS sequence"/>
</dbReference>
<dbReference type="InterPro" id="IPR040339">
    <property type="entry name" value="At1g16860-like"/>
</dbReference>
<dbReference type="PANTHER" id="PTHR33709">
    <property type="entry name" value="OSJNBA0035M09.9 PROTEIN"/>
    <property type="match status" value="1"/>
</dbReference>
<dbReference type="eggNOG" id="ENOG502QW7W">
    <property type="taxonomic scope" value="Eukaryota"/>
</dbReference>
<dbReference type="InParanoid" id="B9SVE0"/>
<gene>
    <name evidence="1" type="ORF">RCOM_0129790</name>
</gene>
<evidence type="ECO:0000313" key="2">
    <source>
        <dbReference type="Proteomes" id="UP000008311"/>
    </source>
</evidence>
<name>B9SVE0_RICCO</name>